<name>A0AA36DJB0_CYLNA</name>
<evidence type="ECO:0000313" key="2">
    <source>
        <dbReference type="Proteomes" id="UP001176961"/>
    </source>
</evidence>
<dbReference type="PANTHER" id="PTHR10974">
    <property type="entry name" value="FI08016P-RELATED"/>
    <property type="match status" value="1"/>
</dbReference>
<dbReference type="InterPro" id="IPR004245">
    <property type="entry name" value="DUF229"/>
</dbReference>
<gene>
    <name evidence="1" type="ORF">CYNAS_LOCUS153</name>
</gene>
<dbReference type="Proteomes" id="UP001176961">
    <property type="component" value="Unassembled WGS sequence"/>
</dbReference>
<reference evidence="1" key="1">
    <citation type="submission" date="2023-07" db="EMBL/GenBank/DDBJ databases">
        <authorList>
            <consortium name="CYATHOMIX"/>
        </authorList>
    </citation>
    <scope>NUCLEOTIDE SEQUENCE</scope>
    <source>
        <strain evidence="1">N/A</strain>
    </source>
</reference>
<dbReference type="Pfam" id="PF02995">
    <property type="entry name" value="DUF229"/>
    <property type="match status" value="1"/>
</dbReference>
<dbReference type="CDD" id="cd16021">
    <property type="entry name" value="ALP_like"/>
    <property type="match status" value="1"/>
</dbReference>
<proteinExistence type="predicted"/>
<sequence>VKPGCEFVETYCKKSSFPGTTVYHNNHNQILEKSKRATGASSQKSVILLVIDSVSHSNFIRNLPKSLEVLNSLYKSYIFEGMNKVGDNSYPNAIAFLAAKTREEFGDAGGYFDDRPLIWKDFTKAGYKTLYAEDYVDFNLFTYLAKGFRTKPTDHYLRPFFLNVYGSYLQRRSKFLCYGNQAIHNIEFNYLSQFLRKNKDSPKFALSWFNEIGHEYLNTVNVADKDL</sequence>
<protein>
    <submittedName>
        <fullName evidence="1">Uncharacterized protein</fullName>
    </submittedName>
</protein>
<feature type="non-terminal residue" evidence="1">
    <location>
        <position position="1"/>
    </location>
</feature>
<evidence type="ECO:0000313" key="1">
    <source>
        <dbReference type="EMBL" id="CAJ0588170.1"/>
    </source>
</evidence>
<dbReference type="GO" id="GO:0005615">
    <property type="term" value="C:extracellular space"/>
    <property type="evidence" value="ECO:0007669"/>
    <property type="project" value="TreeGrafter"/>
</dbReference>
<dbReference type="PANTHER" id="PTHR10974:SF48">
    <property type="entry name" value="SULFATASE DOMAIN-CONTAINING PROTEIN"/>
    <property type="match status" value="1"/>
</dbReference>
<dbReference type="AlphaFoldDB" id="A0AA36DJB0"/>
<keyword evidence="2" id="KW-1185">Reference proteome</keyword>
<feature type="non-terminal residue" evidence="1">
    <location>
        <position position="227"/>
    </location>
</feature>
<dbReference type="EMBL" id="CATQJL010000001">
    <property type="protein sequence ID" value="CAJ0588170.1"/>
    <property type="molecule type" value="Genomic_DNA"/>
</dbReference>
<organism evidence="1 2">
    <name type="scientific">Cylicocyclus nassatus</name>
    <name type="common">Nematode worm</name>
    <dbReference type="NCBI Taxonomy" id="53992"/>
    <lineage>
        <taxon>Eukaryota</taxon>
        <taxon>Metazoa</taxon>
        <taxon>Ecdysozoa</taxon>
        <taxon>Nematoda</taxon>
        <taxon>Chromadorea</taxon>
        <taxon>Rhabditida</taxon>
        <taxon>Rhabditina</taxon>
        <taxon>Rhabditomorpha</taxon>
        <taxon>Strongyloidea</taxon>
        <taxon>Strongylidae</taxon>
        <taxon>Cylicocyclus</taxon>
    </lineage>
</organism>
<comment type="caution">
    <text evidence="1">The sequence shown here is derived from an EMBL/GenBank/DDBJ whole genome shotgun (WGS) entry which is preliminary data.</text>
</comment>
<accession>A0AA36DJB0</accession>